<evidence type="ECO:0000313" key="1">
    <source>
        <dbReference type="EMBL" id="GFO48724.1"/>
    </source>
</evidence>
<proteinExistence type="predicted"/>
<protein>
    <submittedName>
        <fullName evidence="1">UDP-glucuronosyltransferase 2a1-like</fullName>
    </submittedName>
</protein>
<sequence>MNAEVMKQVQSAIGLYTDLLTLVKQSKLKWYSHATRSSGLAKTIMQGTFQGGRRRDKQRKRWHDNIKEWTGLELRDTLRRPGHREG</sequence>
<dbReference type="EMBL" id="BLXT01008440">
    <property type="protein sequence ID" value="GFO48724.1"/>
    <property type="molecule type" value="Genomic_DNA"/>
</dbReference>
<gene>
    <name evidence="1" type="ORF">PoB_007522900</name>
</gene>
<name>A0AAV4DXC1_9GAST</name>
<organism evidence="1 2">
    <name type="scientific">Plakobranchus ocellatus</name>
    <dbReference type="NCBI Taxonomy" id="259542"/>
    <lineage>
        <taxon>Eukaryota</taxon>
        <taxon>Metazoa</taxon>
        <taxon>Spiralia</taxon>
        <taxon>Lophotrochozoa</taxon>
        <taxon>Mollusca</taxon>
        <taxon>Gastropoda</taxon>
        <taxon>Heterobranchia</taxon>
        <taxon>Euthyneura</taxon>
        <taxon>Panpulmonata</taxon>
        <taxon>Sacoglossa</taxon>
        <taxon>Placobranchoidea</taxon>
        <taxon>Plakobranchidae</taxon>
        <taxon>Plakobranchus</taxon>
    </lineage>
</organism>
<dbReference type="AlphaFoldDB" id="A0AAV4DXC1"/>
<comment type="caution">
    <text evidence="1">The sequence shown here is derived from an EMBL/GenBank/DDBJ whole genome shotgun (WGS) entry which is preliminary data.</text>
</comment>
<accession>A0AAV4DXC1</accession>
<evidence type="ECO:0000313" key="2">
    <source>
        <dbReference type="Proteomes" id="UP000735302"/>
    </source>
</evidence>
<reference evidence="1 2" key="1">
    <citation type="journal article" date="2021" name="Elife">
        <title>Chloroplast acquisition without the gene transfer in kleptoplastic sea slugs, Plakobranchus ocellatus.</title>
        <authorList>
            <person name="Maeda T."/>
            <person name="Takahashi S."/>
            <person name="Yoshida T."/>
            <person name="Shimamura S."/>
            <person name="Takaki Y."/>
            <person name="Nagai Y."/>
            <person name="Toyoda A."/>
            <person name="Suzuki Y."/>
            <person name="Arimoto A."/>
            <person name="Ishii H."/>
            <person name="Satoh N."/>
            <person name="Nishiyama T."/>
            <person name="Hasebe M."/>
            <person name="Maruyama T."/>
            <person name="Minagawa J."/>
            <person name="Obokata J."/>
            <person name="Shigenobu S."/>
        </authorList>
    </citation>
    <scope>NUCLEOTIDE SEQUENCE [LARGE SCALE GENOMIC DNA]</scope>
</reference>
<dbReference type="Proteomes" id="UP000735302">
    <property type="component" value="Unassembled WGS sequence"/>
</dbReference>
<keyword evidence="2" id="KW-1185">Reference proteome</keyword>